<evidence type="ECO:0000313" key="1">
    <source>
        <dbReference type="EMBL" id="GER48609.1"/>
    </source>
</evidence>
<keyword evidence="2" id="KW-1185">Reference proteome</keyword>
<comment type="caution">
    <text evidence="1">The sequence shown here is derived from an EMBL/GenBank/DDBJ whole genome shotgun (WGS) entry which is preliminary data.</text>
</comment>
<organism evidence="1 2">
    <name type="scientific">Striga asiatica</name>
    <name type="common">Asiatic witchweed</name>
    <name type="synonym">Buchnera asiatica</name>
    <dbReference type="NCBI Taxonomy" id="4170"/>
    <lineage>
        <taxon>Eukaryota</taxon>
        <taxon>Viridiplantae</taxon>
        <taxon>Streptophyta</taxon>
        <taxon>Embryophyta</taxon>
        <taxon>Tracheophyta</taxon>
        <taxon>Spermatophyta</taxon>
        <taxon>Magnoliopsida</taxon>
        <taxon>eudicotyledons</taxon>
        <taxon>Gunneridae</taxon>
        <taxon>Pentapetalae</taxon>
        <taxon>asterids</taxon>
        <taxon>lamiids</taxon>
        <taxon>Lamiales</taxon>
        <taxon>Orobanchaceae</taxon>
        <taxon>Buchnereae</taxon>
        <taxon>Striga</taxon>
    </lineage>
</organism>
<dbReference type="AlphaFoldDB" id="A0A5A7QU74"/>
<sequence length="168" mass="19342">MQIPVTNKKVYVALEFEAFILTNCPIEFTGGRKEPKEFSHTADGHLQQRRRLCFFFTFPIWNIGAAMEAVRPKLVCVGVRESEEDYRPYYCRAATGAMRVAMSKTWWVGLTAYLKTRGSCCPWLWVLNEQMPLQDNKCRPSLLGWAHLHLDLSILAEVDDLQSRLMAP</sequence>
<gene>
    <name evidence="1" type="ORF">STAS_25778</name>
</gene>
<proteinExistence type="predicted"/>
<reference evidence="2" key="1">
    <citation type="journal article" date="2019" name="Curr. Biol.">
        <title>Genome Sequence of Striga asiatica Provides Insight into the Evolution of Plant Parasitism.</title>
        <authorList>
            <person name="Yoshida S."/>
            <person name="Kim S."/>
            <person name="Wafula E.K."/>
            <person name="Tanskanen J."/>
            <person name="Kim Y.M."/>
            <person name="Honaas L."/>
            <person name="Yang Z."/>
            <person name="Spallek T."/>
            <person name="Conn C.E."/>
            <person name="Ichihashi Y."/>
            <person name="Cheong K."/>
            <person name="Cui S."/>
            <person name="Der J.P."/>
            <person name="Gundlach H."/>
            <person name="Jiao Y."/>
            <person name="Hori C."/>
            <person name="Ishida J.K."/>
            <person name="Kasahara H."/>
            <person name="Kiba T."/>
            <person name="Kim M.S."/>
            <person name="Koo N."/>
            <person name="Laohavisit A."/>
            <person name="Lee Y.H."/>
            <person name="Lumba S."/>
            <person name="McCourt P."/>
            <person name="Mortimer J.C."/>
            <person name="Mutuku J.M."/>
            <person name="Nomura T."/>
            <person name="Sasaki-Sekimoto Y."/>
            <person name="Seto Y."/>
            <person name="Wang Y."/>
            <person name="Wakatake T."/>
            <person name="Sakakibara H."/>
            <person name="Demura T."/>
            <person name="Yamaguchi S."/>
            <person name="Yoneyama K."/>
            <person name="Manabe R.I."/>
            <person name="Nelson D.C."/>
            <person name="Schulman A.H."/>
            <person name="Timko M.P."/>
            <person name="dePamphilis C.W."/>
            <person name="Choi D."/>
            <person name="Shirasu K."/>
        </authorList>
    </citation>
    <scope>NUCLEOTIDE SEQUENCE [LARGE SCALE GENOMIC DNA]</scope>
    <source>
        <strain evidence="2">cv. UVA1</strain>
    </source>
</reference>
<name>A0A5A7QU74_STRAF</name>
<dbReference type="EMBL" id="BKCP01008292">
    <property type="protein sequence ID" value="GER48609.1"/>
    <property type="molecule type" value="Genomic_DNA"/>
</dbReference>
<evidence type="ECO:0000313" key="2">
    <source>
        <dbReference type="Proteomes" id="UP000325081"/>
    </source>
</evidence>
<dbReference type="Proteomes" id="UP000325081">
    <property type="component" value="Unassembled WGS sequence"/>
</dbReference>
<protein>
    <submittedName>
        <fullName evidence="1">Complex I intermediate-associated protein 30</fullName>
    </submittedName>
</protein>
<accession>A0A5A7QU74</accession>